<evidence type="ECO:0000256" key="2">
    <source>
        <dbReference type="SAM" id="Phobius"/>
    </source>
</evidence>
<reference evidence="4 5" key="1">
    <citation type="journal article" date="2002" name="Proc. Natl. Acad. Sci. U.S.A.">
        <title>The complete genome of hyperthermophile Methanopyrus kandleri AV19 and monophyly of archaeal methanogens.</title>
        <authorList>
            <person name="Slesarev A.I."/>
            <person name="Mezhevaya K.V."/>
            <person name="Makarova K.S."/>
            <person name="Polushin N.N."/>
            <person name="Shcherbinina O.V."/>
            <person name="Shakhova V.V."/>
            <person name="Belova G.I."/>
            <person name="Aravind L."/>
            <person name="Natale D.A."/>
            <person name="Rogozin I.B."/>
            <person name="Tatusov R.L."/>
            <person name="Wolf Y.I."/>
            <person name="Stetter K.O."/>
            <person name="Malykh A.G."/>
            <person name="Koonin E.V."/>
            <person name="Kozyavkin S.A."/>
        </authorList>
    </citation>
    <scope>NUCLEOTIDE SEQUENCE [LARGE SCALE GENOMIC DNA]</scope>
    <source>
        <strain evidence="5">AV19 / DSM 6324 / JCM 9639 / NBRC 100938</strain>
    </source>
</reference>
<name>Q8TXZ8_METKA</name>
<dbReference type="PANTHER" id="PTHR44119:SF4">
    <property type="entry name" value="AEROBIC COBALTOCHELATASE SUBUNIT COBN"/>
    <property type="match status" value="1"/>
</dbReference>
<dbReference type="PaxDb" id="190192-MK0509"/>
<dbReference type="EnsemblBacteria" id="AAM01724">
    <property type="protein sequence ID" value="AAM01724"/>
    <property type="gene ID" value="MK0509"/>
</dbReference>
<dbReference type="STRING" id="190192.MK0509"/>
<proteinExistence type="predicted"/>
<accession>Q8TXZ8</accession>
<evidence type="ECO:0000259" key="3">
    <source>
        <dbReference type="Pfam" id="PF02514"/>
    </source>
</evidence>
<dbReference type="HOGENOM" id="CLU_261589_0_0_2"/>
<gene>
    <name evidence="4" type="ordered locus">MK0509</name>
</gene>
<dbReference type="InParanoid" id="Q8TXZ8"/>
<organism evidence="4 5">
    <name type="scientific">Methanopyrus kandleri (strain AV19 / DSM 6324 / JCM 9639 / NBRC 100938)</name>
    <dbReference type="NCBI Taxonomy" id="190192"/>
    <lineage>
        <taxon>Archaea</taxon>
        <taxon>Methanobacteriati</taxon>
        <taxon>Methanobacteriota</taxon>
        <taxon>Methanomada group</taxon>
        <taxon>Methanopyri</taxon>
        <taxon>Methanopyrales</taxon>
        <taxon>Methanopyraceae</taxon>
        <taxon>Methanopyrus</taxon>
    </lineage>
</organism>
<dbReference type="Proteomes" id="UP000001826">
    <property type="component" value="Chromosome"/>
</dbReference>
<keyword evidence="2" id="KW-0812">Transmembrane</keyword>
<evidence type="ECO:0000256" key="1">
    <source>
        <dbReference type="SAM" id="MobiDB-lite"/>
    </source>
</evidence>
<dbReference type="PATRIC" id="fig|190192.8.peg.540"/>
<feature type="domain" description="CobN/magnesium chelatase" evidence="3">
    <location>
        <begin position="58"/>
        <end position="211"/>
    </location>
</feature>
<evidence type="ECO:0000313" key="5">
    <source>
        <dbReference type="Proteomes" id="UP000001826"/>
    </source>
</evidence>
<sequence>MPVTASSQLQFHTPDAGVKPDVYWADFLGYPTGALFREVIMPDSRGEIVTPPTHLGGEPYRQNSEIVQKLVERWEELSEKPNDRKVIALVYYDWPPGRESIRASGLDVFGSLVNILANLKAAGYNVSTPWDDQLLKIVQLERERRWDEAAALVRNLSQELARMIELYGVNVGWWHGDYLRAMYDRHAYLATIPVSEYLKWYDQLPEPVRLYVEYGIPGLLYGYAEPLHRPLEGEALETLSRNLSAMLRDIETLLSNLGVPDTTDAMKALRELADALLRYAAGKAGHDELERAFRRAVDLGRKLEQRYHTGIFGWGPPPGDVMVVDNKFVVPGLKFGNIVLLPQPPRGLLWGMAAYHSLLLPPPHYYLAVYLWLKHHVDVIVHVGAHGTLEWLPLRRTFLSHLDFPTVLLGDVPHVYLWCPTSGELYNVKWRTSAVVLSYLPSAPSTAYDFYLNTLVKLLHSCFHVFEGNPEVEEKLKPVIMELLKRTRVYEWMGLTWEDVERMARTDFNRLVSELHSYLHMMQAHGESPTPVQLTRHLHVYGLVTSEEIREYVSALLFRKYLELVSKTYGGDLESILSPENIEKYGDKALELFDLVWKEWQSLIDHPSELRFRYPELYREMERIRDLVVTSAKLEIENLLRVLDGQSVPVGPPGDPTVDTSVLPTGRMLCLLNPELIPSETAWMLSDGITLKQRTLFVLSAADVLNDRGLSLAVLLRSSGVDRVGERYVLSGSPVYSPVLVCQGLEAIFAQTPAGRALLKAHVEAVLRAPKDLFAVANLLKTLSDECEDPELRESLASIRLDPGLLEKGLVVLRKFSASLGDVDVRPTFRPDSIWYAAWAVKFLYDVQVNGTPIEKAAIRAALGVYCPADYTLGVKAATERLKPEEWEILARSLSAKLENVLTPEGSESAPGLLRIDLLIVDAVLKPVTDRLWGVLAEDAIEFYGGLLAVARLIRAGLPDPLVLDEVSSLCIRQLAGELSREWHSLWMNKDWLLSLRTPGEANDFLERVSRLMAWMILLGPTIVKPTTMAERAIAGVLGQLFFELVQRLVFDREVVEHLEKLNPYVVESIAGRVFVLLDSDFGLQLLRRSYHYQVLCQLGKLEEAEKWARRFRETARRASLETFRRIVSKYGPCGCLAIVLNPVLRGIVEELAPAAELLVPNPFSAGVSPVISTVSNSSVGRSPAVSAARARGSTPKFTSSAAGTTATTTGVRGSPSNRPRRVEPVPGISLSGGSPARSVSVGSTGSAVSAKVLKRQGGSAGSPVPPILRYLVMAAVVGTLVCWLVWMRRASVPIKPTW</sequence>
<dbReference type="KEGG" id="mka:MK0509"/>
<dbReference type="PANTHER" id="PTHR44119">
    <property type="entry name" value="MAGNESIUM-CHELATASE SUBUNIT CHLH, CHLOROPLASTIC"/>
    <property type="match status" value="1"/>
</dbReference>
<dbReference type="EMBL" id="AE009439">
    <property type="protein sequence ID" value="AAM01724.1"/>
    <property type="molecule type" value="Genomic_DNA"/>
</dbReference>
<feature type="domain" description="CobN/magnesium chelatase" evidence="3">
    <location>
        <begin position="869"/>
        <end position="1073"/>
    </location>
</feature>
<dbReference type="InterPro" id="IPR003672">
    <property type="entry name" value="CobN/Mg_chltase"/>
</dbReference>
<keyword evidence="2" id="KW-0472">Membrane</keyword>
<evidence type="ECO:0000313" key="4">
    <source>
        <dbReference type="EMBL" id="AAM01724.1"/>
    </source>
</evidence>
<feature type="region of interest" description="Disordered" evidence="1">
    <location>
        <begin position="1188"/>
        <end position="1243"/>
    </location>
</feature>
<dbReference type="Pfam" id="PF02514">
    <property type="entry name" value="CobN-Mg_chel"/>
    <property type="match status" value="3"/>
</dbReference>
<feature type="domain" description="CobN/magnesium chelatase" evidence="3">
    <location>
        <begin position="313"/>
        <end position="685"/>
    </location>
</feature>
<protein>
    <recommendedName>
        <fullName evidence="3">CobN/magnesium chelatase domain-containing protein</fullName>
    </recommendedName>
</protein>
<keyword evidence="5" id="KW-1185">Reference proteome</keyword>
<feature type="transmembrane region" description="Helical" evidence="2">
    <location>
        <begin position="1268"/>
        <end position="1287"/>
    </location>
</feature>
<feature type="compositionally biased region" description="Low complexity" evidence="1">
    <location>
        <begin position="1199"/>
        <end position="1211"/>
    </location>
</feature>
<keyword evidence="2" id="KW-1133">Transmembrane helix</keyword>